<dbReference type="PANTHER" id="PTHR43591">
    <property type="entry name" value="METHYLTRANSFERASE"/>
    <property type="match status" value="1"/>
</dbReference>
<dbReference type="Gene3D" id="3.40.50.150">
    <property type="entry name" value="Vaccinia Virus protein VP39"/>
    <property type="match status" value="1"/>
</dbReference>
<dbReference type="CDD" id="cd02440">
    <property type="entry name" value="AdoMet_MTases"/>
    <property type="match status" value="1"/>
</dbReference>
<accession>A0AAW0C3S5</accession>
<dbReference type="EMBL" id="JAWWNJ010000023">
    <property type="protein sequence ID" value="KAK7033191.1"/>
    <property type="molecule type" value="Genomic_DNA"/>
</dbReference>
<dbReference type="Proteomes" id="UP001362999">
    <property type="component" value="Unassembled WGS sequence"/>
</dbReference>
<sequence length="567" mass="64031">MAPAVTRHPFPSTDQLPQKDVQAVLLKQRAARRRRPGEVPYPLQYTPQMINFDNWDHMFLQSCFGGLTAHQFESPPQVVLDLGCGGGYWALEAAKQWPSAQIVGYDLKDIQPDLFQLEATYMRCLEDCGLSPEPLPVADETASRVQWVHGNLLDGLPFPSDHFDFVHVSGIGLGVPEDEWQSVLEEISRVLVPNGILEIIEEDLIFPCAPPRTSRLTLPPLNLDFIPRERKDSSAPPSAFSSRSSNTMLSDLWSYPPESPDDSRVQKKPSLPTLPETRSDSSSHRDSIPYEVGSNFEPSLRRENTFFPQDVEVVTPDHHPEDHTRLKTAWDAMLSRRFLASSVITVLPFYLSSFFDNVQTHPSLQIPLPPSSTTPDSGSRSSDDSFDADTHFDLNPSASRLGDADMYSIRSKSTRSSQRTVPFWGRMHLAKTVNTVSACKEAVWVEYRQLFPGDLPPIIPNVNVTVRPNQQRAYRALKHSPREAFETDWTAWEHDMADRISMRGRVTSEFGWAEPEPQPDWRIWRTRMSQHRGDSSEERSQVGPNLCRSLRAFVGWKPAADVTSCSP</sequence>
<evidence type="ECO:0000313" key="3">
    <source>
        <dbReference type="Proteomes" id="UP001362999"/>
    </source>
</evidence>
<protein>
    <submittedName>
        <fullName evidence="2">Methyltransf-25 domain-containing protein</fullName>
    </submittedName>
</protein>
<name>A0AAW0C3S5_9AGAR</name>
<evidence type="ECO:0000256" key="1">
    <source>
        <dbReference type="SAM" id="MobiDB-lite"/>
    </source>
</evidence>
<dbReference type="AlphaFoldDB" id="A0AAW0C3S5"/>
<evidence type="ECO:0000313" key="2">
    <source>
        <dbReference type="EMBL" id="KAK7033191.1"/>
    </source>
</evidence>
<reference evidence="2 3" key="1">
    <citation type="journal article" date="2024" name="J Genomics">
        <title>Draft genome sequencing and assembly of Favolaschia claudopus CIRM-BRFM 2984 isolated from oak limbs.</title>
        <authorList>
            <person name="Navarro D."/>
            <person name="Drula E."/>
            <person name="Chaduli D."/>
            <person name="Cazenave R."/>
            <person name="Ahrendt S."/>
            <person name="Wang J."/>
            <person name="Lipzen A."/>
            <person name="Daum C."/>
            <person name="Barry K."/>
            <person name="Grigoriev I.V."/>
            <person name="Favel A."/>
            <person name="Rosso M.N."/>
            <person name="Martin F."/>
        </authorList>
    </citation>
    <scope>NUCLEOTIDE SEQUENCE [LARGE SCALE GENOMIC DNA]</scope>
    <source>
        <strain evidence="2 3">CIRM-BRFM 2984</strain>
    </source>
</reference>
<dbReference type="PANTHER" id="PTHR43591:SF24">
    <property type="entry name" value="2-METHOXY-6-POLYPRENYL-1,4-BENZOQUINOL METHYLASE, MITOCHONDRIAL"/>
    <property type="match status" value="1"/>
</dbReference>
<dbReference type="InterPro" id="IPR029063">
    <property type="entry name" value="SAM-dependent_MTases_sf"/>
</dbReference>
<feature type="compositionally biased region" description="Basic and acidic residues" evidence="1">
    <location>
        <begin position="277"/>
        <end position="288"/>
    </location>
</feature>
<gene>
    <name evidence="2" type="ORF">R3P38DRAFT_2921274</name>
</gene>
<comment type="caution">
    <text evidence="2">The sequence shown here is derived from an EMBL/GenBank/DDBJ whole genome shotgun (WGS) entry which is preliminary data.</text>
</comment>
<dbReference type="Pfam" id="PF13489">
    <property type="entry name" value="Methyltransf_23"/>
    <property type="match status" value="1"/>
</dbReference>
<dbReference type="SUPFAM" id="SSF53335">
    <property type="entry name" value="S-adenosyl-L-methionine-dependent methyltransferases"/>
    <property type="match status" value="1"/>
</dbReference>
<proteinExistence type="predicted"/>
<dbReference type="GO" id="GO:0008757">
    <property type="term" value="F:S-adenosylmethionine-dependent methyltransferase activity"/>
    <property type="evidence" value="ECO:0007669"/>
    <property type="project" value="InterPro"/>
</dbReference>
<feature type="region of interest" description="Disordered" evidence="1">
    <location>
        <begin position="251"/>
        <end position="301"/>
    </location>
</feature>
<feature type="region of interest" description="Disordered" evidence="1">
    <location>
        <begin position="363"/>
        <end position="397"/>
    </location>
</feature>
<organism evidence="2 3">
    <name type="scientific">Favolaschia claudopus</name>
    <dbReference type="NCBI Taxonomy" id="2862362"/>
    <lineage>
        <taxon>Eukaryota</taxon>
        <taxon>Fungi</taxon>
        <taxon>Dikarya</taxon>
        <taxon>Basidiomycota</taxon>
        <taxon>Agaricomycotina</taxon>
        <taxon>Agaricomycetes</taxon>
        <taxon>Agaricomycetidae</taxon>
        <taxon>Agaricales</taxon>
        <taxon>Marasmiineae</taxon>
        <taxon>Mycenaceae</taxon>
        <taxon>Favolaschia</taxon>
    </lineage>
</organism>
<keyword evidence="3" id="KW-1185">Reference proteome</keyword>